<dbReference type="HOGENOM" id="CLU_3410689_0_0_1"/>
<reference evidence="4" key="1">
    <citation type="journal article" date="2014" name="Microb. Cell Fact.">
        <title>Exploiting Issatchenkia orientalis SD108 for succinic acid production.</title>
        <authorList>
            <person name="Xiao H."/>
            <person name="Shao Z."/>
            <person name="Jiang Y."/>
            <person name="Dole S."/>
            <person name="Zhao H."/>
        </authorList>
    </citation>
    <scope>NUCLEOTIDE SEQUENCE [LARGE SCALE GENOMIC DNA]</scope>
    <source>
        <strain evidence="4">SD108</strain>
    </source>
</reference>
<dbReference type="AlphaFoldDB" id="A0A099NKE4"/>
<protein>
    <submittedName>
        <fullName evidence="3">Uncharacterized protein</fullName>
    </submittedName>
</protein>
<dbReference type="EMBL" id="JQFK01002327">
    <property type="protein sequence ID" value="KGK32386.1"/>
    <property type="molecule type" value="Genomic_DNA"/>
</dbReference>
<evidence type="ECO:0000313" key="2">
    <source>
        <dbReference type="EMBL" id="KGK32386.1"/>
    </source>
</evidence>
<proteinExistence type="predicted"/>
<evidence type="ECO:0000313" key="4">
    <source>
        <dbReference type="Proteomes" id="UP000029867"/>
    </source>
</evidence>
<feature type="region of interest" description="Disordered" evidence="1">
    <location>
        <begin position="1"/>
        <end position="29"/>
    </location>
</feature>
<accession>A0A099NKE4</accession>
<name>A0A099NKE4_PICKU</name>
<evidence type="ECO:0000313" key="3">
    <source>
        <dbReference type="EMBL" id="KGK32387.1"/>
    </source>
</evidence>
<dbReference type="Proteomes" id="UP000029867">
    <property type="component" value="Unassembled WGS sequence"/>
</dbReference>
<evidence type="ECO:0000256" key="1">
    <source>
        <dbReference type="SAM" id="MobiDB-lite"/>
    </source>
</evidence>
<comment type="caution">
    <text evidence="3">The sequence shown here is derived from an EMBL/GenBank/DDBJ whole genome shotgun (WGS) entry which is preliminary data.</text>
</comment>
<reference evidence="3" key="2">
    <citation type="submission" date="2014-08" db="EMBL/GenBank/DDBJ databases">
        <title>Exploiting Issatchenkia orientalis SD108 for Succinic Acid Production.</title>
        <authorList>
            <person name="Xiao H."/>
            <person name="Shao Z."/>
            <person name="Jiang Y."/>
            <person name="Dole S."/>
            <person name="Zhao H."/>
        </authorList>
    </citation>
    <scope>NUCLEOTIDE SEQUENCE [LARGE SCALE GENOMIC DNA]</scope>
    <source>
        <strain evidence="3">SD108</strain>
    </source>
</reference>
<dbReference type="EMBL" id="JQFK01002326">
    <property type="protein sequence ID" value="KGK32387.1"/>
    <property type="molecule type" value="Genomic_DNA"/>
</dbReference>
<sequence length="29" mass="3262">MRFSSGLDIEIPGTASHENPYYPFGEQFA</sequence>
<organism evidence="3 4">
    <name type="scientific">Pichia kudriavzevii</name>
    <name type="common">Yeast</name>
    <name type="synonym">Issatchenkia orientalis</name>
    <dbReference type="NCBI Taxonomy" id="4909"/>
    <lineage>
        <taxon>Eukaryota</taxon>
        <taxon>Fungi</taxon>
        <taxon>Dikarya</taxon>
        <taxon>Ascomycota</taxon>
        <taxon>Saccharomycotina</taxon>
        <taxon>Pichiomycetes</taxon>
        <taxon>Pichiales</taxon>
        <taxon>Pichiaceae</taxon>
        <taxon>Pichia</taxon>
    </lineage>
</organism>
<gene>
    <name evidence="3" type="ORF">JL09_g7006</name>
    <name evidence="2" type="ORF">JL09_g7007</name>
</gene>